<dbReference type="KEGG" id="anr:Ana3638_05890"/>
<dbReference type="InterPro" id="IPR003789">
    <property type="entry name" value="Asn/Gln_tRNA_amidoTrase-B-like"/>
</dbReference>
<dbReference type="EMBL" id="CP048000">
    <property type="protein sequence ID" value="QHQ60360.1"/>
    <property type="molecule type" value="Genomic_DNA"/>
</dbReference>
<reference evidence="1 2" key="1">
    <citation type="submission" date="2020-01" db="EMBL/GenBank/DDBJ databases">
        <title>Genome analysis of Anaerocolumna sp. CBA3638.</title>
        <authorList>
            <person name="Kim J."/>
            <person name="Roh S.W."/>
        </authorList>
    </citation>
    <scope>NUCLEOTIDE SEQUENCE [LARGE SCALE GENOMIC DNA]</scope>
    <source>
        <strain evidence="1 2">CBA3638</strain>
    </source>
</reference>
<dbReference type="Proteomes" id="UP000464314">
    <property type="component" value="Chromosome"/>
</dbReference>
<dbReference type="PANTHER" id="PTHR28055">
    <property type="entry name" value="ALTERED INHERITANCE OF MITOCHONDRIA PROTEIN 41, MITOCHONDRIAL"/>
    <property type="match status" value="1"/>
</dbReference>
<dbReference type="SUPFAM" id="SSF89095">
    <property type="entry name" value="GatB/YqeY motif"/>
    <property type="match status" value="1"/>
</dbReference>
<sequence>MTKIELVRAEMVKAMKAGDKGRKDALSALLTALKNVAIDKRADLTEEEENAVVLKEIKQLKETLESAPADRTDIIEECNMRITVLNEFAPQFMTEEEIKKVISEVLAGLSITEPTAKDKGKIMKELMPRVKGKADGKLVNDMVAALF</sequence>
<proteinExistence type="predicted"/>
<accession>A0A6P1TGL9</accession>
<evidence type="ECO:0000313" key="1">
    <source>
        <dbReference type="EMBL" id="QHQ60360.1"/>
    </source>
</evidence>
<organism evidence="1 2">
    <name type="scientific">Anaerocolumna sedimenticola</name>
    <dbReference type="NCBI Taxonomy" id="2696063"/>
    <lineage>
        <taxon>Bacteria</taxon>
        <taxon>Bacillati</taxon>
        <taxon>Bacillota</taxon>
        <taxon>Clostridia</taxon>
        <taxon>Lachnospirales</taxon>
        <taxon>Lachnospiraceae</taxon>
        <taxon>Anaerocolumna</taxon>
    </lineage>
</organism>
<dbReference type="Gene3D" id="1.10.1510.10">
    <property type="entry name" value="Uncharacterised protein YqeY/AIM41 PF09424, N-terminal domain"/>
    <property type="match status" value="1"/>
</dbReference>
<dbReference type="PANTHER" id="PTHR28055:SF1">
    <property type="entry name" value="ALTERED INHERITANCE OF MITOCHONDRIA PROTEIN 41, MITOCHONDRIAL"/>
    <property type="match status" value="1"/>
</dbReference>
<name>A0A6P1TGL9_9FIRM</name>
<dbReference type="InterPro" id="IPR023168">
    <property type="entry name" value="GatB_Yqey_C_2"/>
</dbReference>
<keyword evidence="2" id="KW-1185">Reference proteome</keyword>
<dbReference type="Gene3D" id="1.10.10.410">
    <property type="match status" value="1"/>
</dbReference>
<gene>
    <name evidence="1" type="ORF">Ana3638_05890</name>
</gene>
<dbReference type="Pfam" id="PF09424">
    <property type="entry name" value="YqeY"/>
    <property type="match status" value="1"/>
</dbReference>
<dbReference type="RefSeq" id="WP_161837196.1">
    <property type="nucleotide sequence ID" value="NZ_CP048000.1"/>
</dbReference>
<dbReference type="InterPro" id="IPR019004">
    <property type="entry name" value="YqeY/Aim41"/>
</dbReference>
<evidence type="ECO:0000313" key="2">
    <source>
        <dbReference type="Proteomes" id="UP000464314"/>
    </source>
</evidence>
<dbReference type="GO" id="GO:0016884">
    <property type="term" value="F:carbon-nitrogen ligase activity, with glutamine as amido-N-donor"/>
    <property type="evidence" value="ECO:0007669"/>
    <property type="project" value="InterPro"/>
</dbReference>
<dbReference type="InterPro" id="IPR042184">
    <property type="entry name" value="YqeY/Aim41_N"/>
</dbReference>
<dbReference type="AlphaFoldDB" id="A0A6P1TGL9"/>
<protein>
    <submittedName>
        <fullName evidence="1">GatB/YqeY domain-containing protein</fullName>
    </submittedName>
</protein>